<organism evidence="1 2">
    <name type="scientific">Avena sativa</name>
    <name type="common">Oat</name>
    <dbReference type="NCBI Taxonomy" id="4498"/>
    <lineage>
        <taxon>Eukaryota</taxon>
        <taxon>Viridiplantae</taxon>
        <taxon>Streptophyta</taxon>
        <taxon>Embryophyta</taxon>
        <taxon>Tracheophyta</taxon>
        <taxon>Spermatophyta</taxon>
        <taxon>Magnoliopsida</taxon>
        <taxon>Liliopsida</taxon>
        <taxon>Poales</taxon>
        <taxon>Poaceae</taxon>
        <taxon>BOP clade</taxon>
        <taxon>Pooideae</taxon>
        <taxon>Poodae</taxon>
        <taxon>Poeae</taxon>
        <taxon>Poeae Chloroplast Group 1 (Aveneae type)</taxon>
        <taxon>Aveninae</taxon>
        <taxon>Avena</taxon>
    </lineage>
</organism>
<accession>A0ACD5VWL7</accession>
<reference evidence="1" key="1">
    <citation type="submission" date="2021-05" db="EMBL/GenBank/DDBJ databases">
        <authorList>
            <person name="Scholz U."/>
            <person name="Mascher M."/>
            <person name="Fiebig A."/>
        </authorList>
    </citation>
    <scope>NUCLEOTIDE SEQUENCE [LARGE SCALE GENOMIC DNA]</scope>
</reference>
<evidence type="ECO:0000313" key="1">
    <source>
        <dbReference type="EnsemblPlants" id="AVESA.00010b.r2.3DG0518340.1.CDS.1"/>
    </source>
</evidence>
<dbReference type="Proteomes" id="UP001732700">
    <property type="component" value="Chromosome 3D"/>
</dbReference>
<keyword evidence="2" id="KW-1185">Reference proteome</keyword>
<name>A0ACD5VWL7_AVESA</name>
<evidence type="ECO:0000313" key="2">
    <source>
        <dbReference type="Proteomes" id="UP001732700"/>
    </source>
</evidence>
<sequence length="103" mass="12164">MLLRKNFSLDDNGICSLCDGSLLETRDHLFWKCEFSRKCWQSINISLEDNLDLPQLIATARSNFRRPFFFEVFATVAWNIWKQRNALIFDNISPTIRALVLFF</sequence>
<reference evidence="1" key="2">
    <citation type="submission" date="2025-09" db="UniProtKB">
        <authorList>
            <consortium name="EnsemblPlants"/>
        </authorList>
    </citation>
    <scope>IDENTIFICATION</scope>
</reference>
<dbReference type="EnsemblPlants" id="AVESA.00010b.r2.3DG0518340.1">
    <property type="protein sequence ID" value="AVESA.00010b.r2.3DG0518340.1.CDS.1"/>
    <property type="gene ID" value="AVESA.00010b.r2.3DG0518340"/>
</dbReference>
<protein>
    <submittedName>
        <fullName evidence="1">Uncharacterized protein</fullName>
    </submittedName>
</protein>
<proteinExistence type="predicted"/>